<accession>A0AAD6ZVQ7</accession>
<dbReference type="AlphaFoldDB" id="A0AAD6ZVQ7"/>
<keyword evidence="3" id="KW-1185">Reference proteome</keyword>
<protein>
    <submittedName>
        <fullName evidence="2">Uncharacterized protein</fullName>
    </submittedName>
</protein>
<reference evidence="2" key="1">
    <citation type="submission" date="2023-03" db="EMBL/GenBank/DDBJ databases">
        <title>Massive genome expansion in bonnet fungi (Mycena s.s.) driven by repeated elements and novel gene families across ecological guilds.</title>
        <authorList>
            <consortium name="Lawrence Berkeley National Laboratory"/>
            <person name="Harder C.B."/>
            <person name="Miyauchi S."/>
            <person name="Viragh M."/>
            <person name="Kuo A."/>
            <person name="Thoen E."/>
            <person name="Andreopoulos B."/>
            <person name="Lu D."/>
            <person name="Skrede I."/>
            <person name="Drula E."/>
            <person name="Henrissat B."/>
            <person name="Morin E."/>
            <person name="Kohler A."/>
            <person name="Barry K."/>
            <person name="LaButti K."/>
            <person name="Morin E."/>
            <person name="Salamov A."/>
            <person name="Lipzen A."/>
            <person name="Mereny Z."/>
            <person name="Hegedus B."/>
            <person name="Baldrian P."/>
            <person name="Stursova M."/>
            <person name="Weitz H."/>
            <person name="Taylor A."/>
            <person name="Grigoriev I.V."/>
            <person name="Nagy L.G."/>
            <person name="Martin F."/>
            <person name="Kauserud H."/>
        </authorList>
    </citation>
    <scope>NUCLEOTIDE SEQUENCE</scope>
    <source>
        <strain evidence="2">CBHHK002</strain>
    </source>
</reference>
<evidence type="ECO:0000313" key="2">
    <source>
        <dbReference type="EMBL" id="KAJ7342570.1"/>
    </source>
</evidence>
<gene>
    <name evidence="2" type="ORF">DFH08DRAFT_963311</name>
</gene>
<dbReference type="Proteomes" id="UP001218218">
    <property type="component" value="Unassembled WGS sequence"/>
</dbReference>
<sequence>MEINQKKDIDVFCVVATGMGKTVILQAATLHLGFCSGRQVVSADRRNLSEMFFFIFAGFLRCDFPSFARCGPFVLTEDSPCLGLHLRSWRQALPGPMLPAVSFSQKTAGGKSAYAERHRFGIQITYFIDKTVRAPLLSSTDCFACPHISRLRVPLSADVRPIFAASKRAIRVRCGPRCGGSSMIDSAAPSPGHARVGGPHVFPGRVQVGRAFFSNASCSTTSSLIALSHMVPSTRNTHIPAPPRTSKLRQGDAGGCGSVDCAP</sequence>
<dbReference type="EMBL" id="JARIHO010000025">
    <property type="protein sequence ID" value="KAJ7342570.1"/>
    <property type="molecule type" value="Genomic_DNA"/>
</dbReference>
<evidence type="ECO:0000256" key="1">
    <source>
        <dbReference type="SAM" id="MobiDB-lite"/>
    </source>
</evidence>
<organism evidence="2 3">
    <name type="scientific">Mycena albidolilacea</name>
    <dbReference type="NCBI Taxonomy" id="1033008"/>
    <lineage>
        <taxon>Eukaryota</taxon>
        <taxon>Fungi</taxon>
        <taxon>Dikarya</taxon>
        <taxon>Basidiomycota</taxon>
        <taxon>Agaricomycotina</taxon>
        <taxon>Agaricomycetes</taxon>
        <taxon>Agaricomycetidae</taxon>
        <taxon>Agaricales</taxon>
        <taxon>Marasmiineae</taxon>
        <taxon>Mycenaceae</taxon>
        <taxon>Mycena</taxon>
    </lineage>
</organism>
<proteinExistence type="predicted"/>
<evidence type="ECO:0000313" key="3">
    <source>
        <dbReference type="Proteomes" id="UP001218218"/>
    </source>
</evidence>
<comment type="caution">
    <text evidence="2">The sequence shown here is derived from an EMBL/GenBank/DDBJ whole genome shotgun (WGS) entry which is preliminary data.</text>
</comment>
<name>A0AAD6ZVQ7_9AGAR</name>
<feature type="region of interest" description="Disordered" evidence="1">
    <location>
        <begin position="234"/>
        <end position="263"/>
    </location>
</feature>